<name>A0AAW2GD61_9HYME</name>
<gene>
    <name evidence="1" type="ORF">PUN28_006331</name>
</gene>
<keyword evidence="2" id="KW-1185">Reference proteome</keyword>
<dbReference type="AlphaFoldDB" id="A0AAW2GD61"/>
<dbReference type="Proteomes" id="UP001430953">
    <property type="component" value="Unassembled WGS sequence"/>
</dbReference>
<accession>A0AAW2GD61</accession>
<proteinExistence type="predicted"/>
<comment type="caution">
    <text evidence="1">The sequence shown here is derived from an EMBL/GenBank/DDBJ whole genome shotgun (WGS) entry which is preliminary data.</text>
</comment>
<organism evidence="1 2">
    <name type="scientific">Cardiocondyla obscurior</name>
    <dbReference type="NCBI Taxonomy" id="286306"/>
    <lineage>
        <taxon>Eukaryota</taxon>
        <taxon>Metazoa</taxon>
        <taxon>Ecdysozoa</taxon>
        <taxon>Arthropoda</taxon>
        <taxon>Hexapoda</taxon>
        <taxon>Insecta</taxon>
        <taxon>Pterygota</taxon>
        <taxon>Neoptera</taxon>
        <taxon>Endopterygota</taxon>
        <taxon>Hymenoptera</taxon>
        <taxon>Apocrita</taxon>
        <taxon>Aculeata</taxon>
        <taxon>Formicoidea</taxon>
        <taxon>Formicidae</taxon>
        <taxon>Myrmicinae</taxon>
        <taxon>Cardiocondyla</taxon>
    </lineage>
</organism>
<evidence type="ECO:0000313" key="1">
    <source>
        <dbReference type="EMBL" id="KAL0124417.1"/>
    </source>
</evidence>
<dbReference type="EMBL" id="JADYXP020000005">
    <property type="protein sequence ID" value="KAL0124417.1"/>
    <property type="molecule type" value="Genomic_DNA"/>
</dbReference>
<protein>
    <submittedName>
        <fullName evidence="1">Uncharacterized protein</fullName>
    </submittedName>
</protein>
<sequence length="86" mass="9851">MKFESKGNRTISSAQNRCSRFSFARALSRKIPDSADFHSLRDTLILHNAFNSHSKFICLALTRRVVFEGHNSVMVVSHVMTPYESY</sequence>
<evidence type="ECO:0000313" key="2">
    <source>
        <dbReference type="Proteomes" id="UP001430953"/>
    </source>
</evidence>
<reference evidence="1 2" key="1">
    <citation type="submission" date="2023-03" db="EMBL/GenBank/DDBJ databases">
        <title>High recombination rates correlate with genetic variation in Cardiocondyla obscurior ants.</title>
        <authorList>
            <person name="Errbii M."/>
        </authorList>
    </citation>
    <scope>NUCLEOTIDE SEQUENCE [LARGE SCALE GENOMIC DNA]</scope>
    <source>
        <strain evidence="1">Alpha-2009</strain>
        <tissue evidence="1">Whole body</tissue>
    </source>
</reference>